<dbReference type="EMBL" id="JBHSGO010000168">
    <property type="protein sequence ID" value="MFC4666041.1"/>
    <property type="molecule type" value="Genomic_DNA"/>
</dbReference>
<proteinExistence type="predicted"/>
<dbReference type="InterPro" id="IPR046230">
    <property type="entry name" value="DUF6263"/>
</dbReference>
<gene>
    <name evidence="2" type="ORF">ACFO3G_05435</name>
</gene>
<evidence type="ECO:0000313" key="2">
    <source>
        <dbReference type="EMBL" id="MFC4666041.1"/>
    </source>
</evidence>
<dbReference type="Pfam" id="PF19777">
    <property type="entry name" value="DUF6263"/>
    <property type="match status" value="1"/>
</dbReference>
<organism evidence="2 3">
    <name type="scientific">Falsiporphyromonas endometrii</name>
    <dbReference type="NCBI Taxonomy" id="1387297"/>
    <lineage>
        <taxon>Bacteria</taxon>
        <taxon>Pseudomonadati</taxon>
        <taxon>Bacteroidota</taxon>
        <taxon>Bacteroidia</taxon>
        <taxon>Bacteroidales</taxon>
        <taxon>Porphyromonadaceae</taxon>
        <taxon>Falsiporphyromonas</taxon>
    </lineage>
</organism>
<name>A0ABV9K7S4_9PORP</name>
<feature type="signal peptide" evidence="1">
    <location>
        <begin position="1"/>
        <end position="23"/>
    </location>
</feature>
<accession>A0ABV9K7S4</accession>
<comment type="caution">
    <text evidence="2">The sequence shown here is derived from an EMBL/GenBank/DDBJ whole genome shotgun (WGS) entry which is preliminary data.</text>
</comment>
<protein>
    <submittedName>
        <fullName evidence="2">DUF6263 family protein</fullName>
    </submittedName>
</protein>
<evidence type="ECO:0000256" key="1">
    <source>
        <dbReference type="SAM" id="SignalP"/>
    </source>
</evidence>
<keyword evidence="1" id="KW-0732">Signal</keyword>
<reference evidence="3" key="1">
    <citation type="journal article" date="2019" name="Int. J. Syst. Evol. Microbiol.">
        <title>The Global Catalogue of Microorganisms (GCM) 10K type strain sequencing project: providing services to taxonomists for standard genome sequencing and annotation.</title>
        <authorList>
            <consortium name="The Broad Institute Genomics Platform"/>
            <consortium name="The Broad Institute Genome Sequencing Center for Infectious Disease"/>
            <person name="Wu L."/>
            <person name="Ma J."/>
        </authorList>
    </citation>
    <scope>NUCLEOTIDE SEQUENCE [LARGE SCALE GENOMIC DNA]</scope>
    <source>
        <strain evidence="3">CGMCC 4.7357</strain>
    </source>
</reference>
<dbReference type="Proteomes" id="UP001596020">
    <property type="component" value="Unassembled WGS sequence"/>
</dbReference>
<feature type="chain" id="PRO_5045495886" evidence="1">
    <location>
        <begin position="24"/>
        <end position="287"/>
    </location>
</feature>
<dbReference type="RefSeq" id="WP_380078720.1">
    <property type="nucleotide sequence ID" value="NZ_JBHSGO010000168.1"/>
</dbReference>
<keyword evidence="3" id="KW-1185">Reference proteome</keyword>
<evidence type="ECO:0000313" key="3">
    <source>
        <dbReference type="Proteomes" id="UP001596020"/>
    </source>
</evidence>
<sequence length="287" mass="31973">MTKHIALIALPFVLSILCPQIFAQQKYQLEIATDKSSYEFTTHSSSNISFEVAGQNNNIDQSVLIKQGLQIFPGNKTGEFDLKYTMNRMDMTVKVQNIPYTSISTNDPTNSENKALKAIIDKPIFQKIDHYGSPIGSADLSKVVKALDDVIPGMSEYFLNSLRSNFQCPINLRYPTKPIGIGESWETRGNSYASGNGVQVQTDGKIINTLKNIDNKYYYIEQVNHLTMSQNGIQFAGAITTLIMVDRNSGILKESTGKGILSGEGMVQGKPYRAKTRIYYQTSVEKK</sequence>